<organism evidence="1">
    <name type="scientific">marine sediment metagenome</name>
    <dbReference type="NCBI Taxonomy" id="412755"/>
    <lineage>
        <taxon>unclassified sequences</taxon>
        <taxon>metagenomes</taxon>
        <taxon>ecological metagenomes</taxon>
    </lineage>
</organism>
<dbReference type="AlphaFoldDB" id="A0A0F9J135"/>
<accession>A0A0F9J135</accession>
<comment type="caution">
    <text evidence="1">The sequence shown here is derived from an EMBL/GenBank/DDBJ whole genome shotgun (WGS) entry which is preliminary data.</text>
</comment>
<protein>
    <submittedName>
        <fullName evidence="1">Uncharacterized protein</fullName>
    </submittedName>
</protein>
<evidence type="ECO:0000313" key="1">
    <source>
        <dbReference type="EMBL" id="KKM26149.1"/>
    </source>
</evidence>
<proteinExistence type="predicted"/>
<gene>
    <name evidence="1" type="ORF">LCGC14_1587580</name>
</gene>
<name>A0A0F9J135_9ZZZZ</name>
<dbReference type="EMBL" id="LAZR01012567">
    <property type="protein sequence ID" value="KKM26149.1"/>
    <property type="molecule type" value="Genomic_DNA"/>
</dbReference>
<reference evidence="1" key="1">
    <citation type="journal article" date="2015" name="Nature">
        <title>Complex archaea that bridge the gap between prokaryotes and eukaryotes.</title>
        <authorList>
            <person name="Spang A."/>
            <person name="Saw J.H."/>
            <person name="Jorgensen S.L."/>
            <person name="Zaremba-Niedzwiedzka K."/>
            <person name="Martijn J."/>
            <person name="Lind A.E."/>
            <person name="van Eijk R."/>
            <person name="Schleper C."/>
            <person name="Guy L."/>
            <person name="Ettema T.J."/>
        </authorList>
    </citation>
    <scope>NUCLEOTIDE SEQUENCE</scope>
</reference>
<sequence>MTDRERNIYKPFILSLSMGRKGSGTKKAEAPKKCMITKYKLTIDSQTKTFNFQREAREAAIKILESGHVYFLSLNEIKVEGC</sequence>